<feature type="transmembrane region" description="Helical" evidence="1">
    <location>
        <begin position="307"/>
        <end position="327"/>
    </location>
</feature>
<feature type="transmembrane region" description="Helical" evidence="1">
    <location>
        <begin position="213"/>
        <end position="236"/>
    </location>
</feature>
<accession>A0A939QHV6</accession>
<sequence length="484" mass="50834">MAHALLTLKLASLQAWLSGGPRKVFPALVFLAGATWAAFAYVLTVQEHAQSLPWTGAAISLLFFVLPLMAPGGRTMLPVNLRRYRLSTRELVLAAAIDAAVSIPFAALVAFVIAIALQRWAGGASAWGMVAAAAASLLSVGALYVLGRVASAARAGIRIATGALAATASAVVWLASGVLGDLSPVTDLAARTLSWSPFGAPWSAMGTDRGPQLWSALFAALTGTLVTSCLSVLLIAGEATRSLEARAPARGLRRNVIGDGLLAAIILRQRSAWVHDARAPREAIVNFAVLILVAAFVWALPATRSSAIDVLVFGAIAFIAMDAHNSISRDGTRSWQEITARVRGVQALMGRAFAPMAIGAALAVGYAVVLVCMSADGIIWRLAFGFTVAIWTSACAVFFAAFLPYAWGDEHNGERQLLREVGTQALLLIVVMIPLAILATTQTAETHPVTIVIIAGVGLVASLWISGASLDRSRARRFQRMVVA</sequence>
<evidence type="ECO:0000256" key="1">
    <source>
        <dbReference type="SAM" id="Phobius"/>
    </source>
</evidence>
<feature type="transmembrane region" description="Helical" evidence="1">
    <location>
        <begin position="51"/>
        <end position="70"/>
    </location>
</feature>
<feature type="transmembrane region" description="Helical" evidence="1">
    <location>
        <begin position="159"/>
        <end position="179"/>
    </location>
</feature>
<keyword evidence="1" id="KW-1133">Transmembrane helix</keyword>
<feature type="transmembrane region" description="Helical" evidence="1">
    <location>
        <begin position="417"/>
        <end position="437"/>
    </location>
</feature>
<comment type="caution">
    <text evidence="2">The sequence shown here is derived from an EMBL/GenBank/DDBJ whole genome shotgun (WGS) entry which is preliminary data.</text>
</comment>
<dbReference type="EMBL" id="JAGFOA010000002">
    <property type="protein sequence ID" value="MBO3663199.1"/>
    <property type="molecule type" value="Genomic_DNA"/>
</dbReference>
<proteinExistence type="predicted"/>
<feature type="transmembrane region" description="Helical" evidence="1">
    <location>
        <begin position="24"/>
        <end position="45"/>
    </location>
</feature>
<feature type="transmembrane region" description="Helical" evidence="1">
    <location>
        <begin position="124"/>
        <end position="147"/>
    </location>
</feature>
<protein>
    <recommendedName>
        <fullName evidence="4">ABC-2 type transport system permease protein</fullName>
    </recommendedName>
</protein>
<dbReference type="Proteomes" id="UP000680132">
    <property type="component" value="Unassembled WGS sequence"/>
</dbReference>
<organism evidence="2 3">
    <name type="scientific">Microbacterium stercoris</name>
    <dbReference type="NCBI Taxonomy" id="2820289"/>
    <lineage>
        <taxon>Bacteria</taxon>
        <taxon>Bacillati</taxon>
        <taxon>Actinomycetota</taxon>
        <taxon>Actinomycetes</taxon>
        <taxon>Micrococcales</taxon>
        <taxon>Microbacteriaceae</taxon>
        <taxon>Microbacterium</taxon>
    </lineage>
</organism>
<evidence type="ECO:0000313" key="3">
    <source>
        <dbReference type="Proteomes" id="UP000680132"/>
    </source>
</evidence>
<name>A0A939QHV6_9MICO</name>
<evidence type="ECO:0000313" key="2">
    <source>
        <dbReference type="EMBL" id="MBO3663199.1"/>
    </source>
</evidence>
<dbReference type="AlphaFoldDB" id="A0A939QHV6"/>
<keyword evidence="1" id="KW-0472">Membrane</keyword>
<reference evidence="2" key="1">
    <citation type="submission" date="2021-03" db="EMBL/GenBank/DDBJ databases">
        <title>Microbacterium sp. nov., a novel actinobacterium isolated from cow dung.</title>
        <authorList>
            <person name="Zhang L."/>
        </authorList>
    </citation>
    <scope>NUCLEOTIDE SEQUENCE</scope>
    <source>
        <strain evidence="2">NEAU-LLB</strain>
    </source>
</reference>
<keyword evidence="3" id="KW-1185">Reference proteome</keyword>
<keyword evidence="1" id="KW-0812">Transmembrane</keyword>
<feature type="transmembrane region" description="Helical" evidence="1">
    <location>
        <begin position="283"/>
        <end position="301"/>
    </location>
</feature>
<feature type="transmembrane region" description="Helical" evidence="1">
    <location>
        <begin position="383"/>
        <end position="405"/>
    </location>
</feature>
<gene>
    <name evidence="2" type="ORF">J5V96_06705</name>
</gene>
<feature type="transmembrane region" description="Helical" evidence="1">
    <location>
        <begin position="449"/>
        <end position="470"/>
    </location>
</feature>
<feature type="transmembrane region" description="Helical" evidence="1">
    <location>
        <begin position="348"/>
        <end position="371"/>
    </location>
</feature>
<dbReference type="RefSeq" id="WP_208501959.1">
    <property type="nucleotide sequence ID" value="NZ_JAGFOA010000002.1"/>
</dbReference>
<evidence type="ECO:0008006" key="4">
    <source>
        <dbReference type="Google" id="ProtNLM"/>
    </source>
</evidence>
<feature type="transmembrane region" description="Helical" evidence="1">
    <location>
        <begin position="91"/>
        <end position="118"/>
    </location>
</feature>